<dbReference type="InterPro" id="IPR014721">
    <property type="entry name" value="Ribsml_uS5_D2-typ_fold_subgr"/>
</dbReference>
<dbReference type="NCBIfam" id="TIGR00191">
    <property type="entry name" value="thrB"/>
    <property type="match status" value="1"/>
</dbReference>
<dbReference type="GO" id="GO:0005524">
    <property type="term" value="F:ATP binding"/>
    <property type="evidence" value="ECO:0007669"/>
    <property type="project" value="UniProtKB-UniRule"/>
</dbReference>
<dbReference type="EMBL" id="JACCCV010000001">
    <property type="protein sequence ID" value="NYF51604.1"/>
    <property type="molecule type" value="Genomic_DNA"/>
</dbReference>
<evidence type="ECO:0000256" key="7">
    <source>
        <dbReference type="HAMAP-Rule" id="MF_00384"/>
    </source>
</evidence>
<feature type="domain" description="GHMP kinase C-terminal" evidence="10">
    <location>
        <begin position="211"/>
        <end position="273"/>
    </location>
</feature>
<comment type="similarity">
    <text evidence="7">Belongs to the GHMP kinase family. Homoserine kinase subfamily.</text>
</comment>
<dbReference type="GO" id="GO:0004413">
    <property type="term" value="F:homoserine kinase activity"/>
    <property type="evidence" value="ECO:0007669"/>
    <property type="project" value="UniProtKB-UniRule"/>
</dbReference>
<keyword evidence="6 7" id="KW-0067">ATP-binding</keyword>
<sequence>MSQSTAKSPAKPYHLRLPATSANLGPGFDALGLAMALYLTIDATVADAFQIDATGRDADQCAKLEDNLIFTTYIDVLANAAIRAPRLHLQLHNEIPLGMGCGSSASALLAGVFLANHFGNLGWSGQQILEEACLREGHPDNVAACYLGGMTASAMSENSVTTASCGENIIWGLNLTLPSHSLATKKARALLPATYSREDVVANIQSTALLVAAFAQGRGDLLRTAMKDRIHQPYRMKACPLLPLLLPLASHPAILGVALSGAGPSVLIITQEARPSVLPDIIRQAAGDRSLEVIQTTISTGALEA</sequence>
<name>A0A7Y9NLH6_9BACT</name>
<dbReference type="SUPFAM" id="SSF55060">
    <property type="entry name" value="GHMP Kinase, C-terminal domain"/>
    <property type="match status" value="1"/>
</dbReference>
<dbReference type="GO" id="GO:0005737">
    <property type="term" value="C:cytoplasm"/>
    <property type="evidence" value="ECO:0007669"/>
    <property type="project" value="UniProtKB-SubCell"/>
</dbReference>
<dbReference type="Proteomes" id="UP000534186">
    <property type="component" value="Unassembled WGS sequence"/>
</dbReference>
<dbReference type="AlphaFoldDB" id="A0A7Y9NLH6"/>
<dbReference type="PANTHER" id="PTHR20861">
    <property type="entry name" value="HOMOSERINE/4-DIPHOSPHOCYTIDYL-2-C-METHYL-D-ERYTHRITOL KINASE"/>
    <property type="match status" value="1"/>
</dbReference>
<evidence type="ECO:0000256" key="8">
    <source>
        <dbReference type="NCBIfam" id="TIGR00191"/>
    </source>
</evidence>
<evidence type="ECO:0000256" key="2">
    <source>
        <dbReference type="ARBA" id="ARBA00022679"/>
    </source>
</evidence>
<comment type="pathway">
    <text evidence="7">Amino-acid biosynthesis; L-threonine biosynthesis; L-threonine from L-aspartate: step 4/5.</text>
</comment>
<dbReference type="InterPro" id="IPR020568">
    <property type="entry name" value="Ribosomal_Su5_D2-typ_SF"/>
</dbReference>
<dbReference type="GO" id="GO:0009088">
    <property type="term" value="P:threonine biosynthetic process"/>
    <property type="evidence" value="ECO:0007669"/>
    <property type="project" value="UniProtKB-UniRule"/>
</dbReference>
<dbReference type="SUPFAM" id="SSF54211">
    <property type="entry name" value="Ribosomal protein S5 domain 2-like"/>
    <property type="match status" value="1"/>
</dbReference>
<keyword evidence="1 7" id="KW-0028">Amino-acid biosynthesis</keyword>
<protein>
    <recommendedName>
        <fullName evidence="7 8">Homoserine kinase</fullName>
        <shortName evidence="7">HK</shortName>
        <shortName evidence="7">HSK</shortName>
        <ecNumber evidence="7 8">2.7.1.39</ecNumber>
    </recommendedName>
</protein>
<feature type="domain" description="GHMP kinase N-terminal" evidence="9">
    <location>
        <begin position="77"/>
        <end position="149"/>
    </location>
</feature>
<evidence type="ECO:0000256" key="1">
    <source>
        <dbReference type="ARBA" id="ARBA00022605"/>
    </source>
</evidence>
<dbReference type="InterPro" id="IPR006204">
    <property type="entry name" value="GHMP_kinase_N_dom"/>
</dbReference>
<dbReference type="PANTHER" id="PTHR20861:SF1">
    <property type="entry name" value="HOMOSERINE KINASE"/>
    <property type="match status" value="1"/>
</dbReference>
<dbReference type="InterPro" id="IPR036554">
    <property type="entry name" value="GHMP_kinase_C_sf"/>
</dbReference>
<evidence type="ECO:0000256" key="6">
    <source>
        <dbReference type="ARBA" id="ARBA00022840"/>
    </source>
</evidence>
<keyword evidence="7" id="KW-0963">Cytoplasm</keyword>
<evidence type="ECO:0000259" key="9">
    <source>
        <dbReference type="Pfam" id="PF00288"/>
    </source>
</evidence>
<comment type="catalytic activity">
    <reaction evidence="7">
        <text>L-homoserine + ATP = O-phospho-L-homoserine + ADP + H(+)</text>
        <dbReference type="Rhea" id="RHEA:13985"/>
        <dbReference type="ChEBI" id="CHEBI:15378"/>
        <dbReference type="ChEBI" id="CHEBI:30616"/>
        <dbReference type="ChEBI" id="CHEBI:57476"/>
        <dbReference type="ChEBI" id="CHEBI:57590"/>
        <dbReference type="ChEBI" id="CHEBI:456216"/>
        <dbReference type="EC" id="2.7.1.39"/>
    </reaction>
</comment>
<evidence type="ECO:0000256" key="4">
    <source>
        <dbReference type="ARBA" id="ARBA00022741"/>
    </source>
</evidence>
<evidence type="ECO:0000256" key="3">
    <source>
        <dbReference type="ARBA" id="ARBA00022697"/>
    </source>
</evidence>
<dbReference type="Gene3D" id="3.30.230.10">
    <property type="match status" value="1"/>
</dbReference>
<dbReference type="InterPro" id="IPR013750">
    <property type="entry name" value="GHMP_kinase_C_dom"/>
</dbReference>
<keyword evidence="3 7" id="KW-0791">Threonine biosynthesis</keyword>
<dbReference type="Gene3D" id="3.30.70.890">
    <property type="entry name" value="GHMP kinase, C-terminal domain"/>
    <property type="match status" value="1"/>
</dbReference>
<accession>A0A7Y9NLH6</accession>
<evidence type="ECO:0000259" key="10">
    <source>
        <dbReference type="Pfam" id="PF08544"/>
    </source>
</evidence>
<keyword evidence="5 7" id="KW-0418">Kinase</keyword>
<keyword evidence="4 7" id="KW-0547">Nucleotide-binding</keyword>
<comment type="function">
    <text evidence="7">Catalyzes the ATP-dependent phosphorylation of L-homoserine to L-homoserine phosphate.</text>
</comment>
<dbReference type="Pfam" id="PF00288">
    <property type="entry name" value="GHMP_kinases_N"/>
    <property type="match status" value="1"/>
</dbReference>
<comment type="subcellular location">
    <subcellularLocation>
        <location evidence="7">Cytoplasm</location>
    </subcellularLocation>
</comment>
<reference evidence="11 12" key="1">
    <citation type="submission" date="2020-07" db="EMBL/GenBank/DDBJ databases">
        <title>Genomic Encyclopedia of Type Strains, Phase IV (KMG-V): Genome sequencing to study the core and pangenomes of soil and plant-associated prokaryotes.</title>
        <authorList>
            <person name="Whitman W."/>
        </authorList>
    </citation>
    <scope>NUCLEOTIDE SEQUENCE [LARGE SCALE GENOMIC DNA]</scope>
    <source>
        <strain evidence="11 12">M8UP30</strain>
    </source>
</reference>
<dbReference type="InterPro" id="IPR000870">
    <property type="entry name" value="Homoserine_kinase"/>
</dbReference>
<evidence type="ECO:0000256" key="5">
    <source>
        <dbReference type="ARBA" id="ARBA00022777"/>
    </source>
</evidence>
<organism evidence="11 12">
    <name type="scientific">Tunturiibacter lichenicola</name>
    <dbReference type="NCBI Taxonomy" id="2051959"/>
    <lineage>
        <taxon>Bacteria</taxon>
        <taxon>Pseudomonadati</taxon>
        <taxon>Acidobacteriota</taxon>
        <taxon>Terriglobia</taxon>
        <taxon>Terriglobales</taxon>
        <taxon>Acidobacteriaceae</taxon>
        <taxon>Tunturiibacter</taxon>
    </lineage>
</organism>
<dbReference type="PRINTS" id="PR00958">
    <property type="entry name" value="HOMSERKINASE"/>
</dbReference>
<gene>
    <name evidence="7" type="primary">thrB</name>
    <name evidence="11" type="ORF">HDF12_001969</name>
</gene>
<comment type="caution">
    <text evidence="11">The sequence shown here is derived from an EMBL/GenBank/DDBJ whole genome shotgun (WGS) entry which is preliminary data.</text>
</comment>
<keyword evidence="2 7" id="KW-0808">Transferase</keyword>
<proteinExistence type="inferred from homology"/>
<dbReference type="HAMAP" id="MF_00384">
    <property type="entry name" value="Homoser_kinase"/>
    <property type="match status" value="1"/>
</dbReference>
<dbReference type="Pfam" id="PF08544">
    <property type="entry name" value="GHMP_kinases_C"/>
    <property type="match status" value="1"/>
</dbReference>
<evidence type="ECO:0000313" key="11">
    <source>
        <dbReference type="EMBL" id="NYF51604.1"/>
    </source>
</evidence>
<comment type="caution">
    <text evidence="7">Lacks conserved residue(s) required for the propagation of feature annotation.</text>
</comment>
<evidence type="ECO:0000313" key="12">
    <source>
        <dbReference type="Proteomes" id="UP000534186"/>
    </source>
</evidence>
<dbReference type="EC" id="2.7.1.39" evidence="7 8"/>
<dbReference type="UniPathway" id="UPA00050">
    <property type="reaction ID" value="UER00064"/>
</dbReference>
<dbReference type="PIRSF" id="PIRSF000676">
    <property type="entry name" value="Homoser_kin"/>
    <property type="match status" value="1"/>
</dbReference>